<dbReference type="Pfam" id="PF02260">
    <property type="entry name" value="FATC"/>
    <property type="match status" value="1"/>
</dbReference>
<dbReference type="SMART" id="SM01343">
    <property type="entry name" value="FATC"/>
    <property type="match status" value="1"/>
</dbReference>
<dbReference type="InterPro" id="IPR024585">
    <property type="entry name" value="mTOR_dom"/>
</dbReference>
<comment type="caution">
    <text evidence="16">The sequence shown here is derived from an EMBL/GenBank/DDBJ whole genome shotgun (WGS) entry which is preliminary data.</text>
</comment>
<dbReference type="FunFam" id="1.25.10.10:FF:000060">
    <property type="entry name" value="Serine/threonine-protein kinase mTOR"/>
    <property type="match status" value="1"/>
</dbReference>
<dbReference type="GO" id="GO:0005634">
    <property type="term" value="C:nucleus"/>
    <property type="evidence" value="ECO:0007669"/>
    <property type="project" value="TreeGrafter"/>
</dbReference>
<dbReference type="FunFam" id="1.25.10.10:FF:000094">
    <property type="entry name" value="Serine/threonine-protein kinase mTOR"/>
    <property type="match status" value="1"/>
</dbReference>
<dbReference type="CDD" id="cd05169">
    <property type="entry name" value="PIKKc_TOR"/>
    <property type="match status" value="1"/>
</dbReference>
<dbReference type="GO" id="GO:0031932">
    <property type="term" value="C:TORC2 complex"/>
    <property type="evidence" value="ECO:0007669"/>
    <property type="project" value="TreeGrafter"/>
</dbReference>
<dbReference type="GO" id="GO:2000243">
    <property type="term" value="P:positive regulation of reproductive process"/>
    <property type="evidence" value="ECO:0007669"/>
    <property type="project" value="UniProtKB-ARBA"/>
</dbReference>
<comment type="catalytic activity">
    <reaction evidence="9 11">
        <text>L-threonyl-[protein] + ATP = O-phospho-L-threonyl-[protein] + ADP + H(+)</text>
        <dbReference type="Rhea" id="RHEA:46608"/>
        <dbReference type="Rhea" id="RHEA-COMP:11060"/>
        <dbReference type="Rhea" id="RHEA-COMP:11605"/>
        <dbReference type="ChEBI" id="CHEBI:15378"/>
        <dbReference type="ChEBI" id="CHEBI:30013"/>
        <dbReference type="ChEBI" id="CHEBI:30616"/>
        <dbReference type="ChEBI" id="CHEBI:61977"/>
        <dbReference type="ChEBI" id="CHEBI:456216"/>
        <dbReference type="EC" id="2.7.11.1"/>
    </reaction>
</comment>
<dbReference type="InterPro" id="IPR011989">
    <property type="entry name" value="ARM-like"/>
</dbReference>
<dbReference type="GO" id="GO:0016242">
    <property type="term" value="P:negative regulation of macroautophagy"/>
    <property type="evidence" value="ECO:0007669"/>
    <property type="project" value="TreeGrafter"/>
</dbReference>
<dbReference type="FunFam" id="1.10.1070.11:FF:000007">
    <property type="entry name" value="Serine/threonine-protein kinase TOR"/>
    <property type="match status" value="1"/>
</dbReference>
<dbReference type="InterPro" id="IPR036940">
    <property type="entry name" value="PI3/4_kinase_cat_sf"/>
</dbReference>
<dbReference type="GO" id="GO:0005524">
    <property type="term" value="F:ATP binding"/>
    <property type="evidence" value="ECO:0007669"/>
    <property type="project" value="UniProtKB-KW"/>
</dbReference>
<proteinExistence type="inferred from homology"/>
<dbReference type="InterPro" id="IPR003152">
    <property type="entry name" value="FATC_dom"/>
</dbReference>
<dbReference type="PROSITE" id="PS00916">
    <property type="entry name" value="PI3_4_KINASE_2"/>
    <property type="match status" value="1"/>
</dbReference>
<dbReference type="InterPro" id="IPR000403">
    <property type="entry name" value="PI3/4_kinase_cat_dom"/>
</dbReference>
<keyword evidence="5 11" id="KW-0418">Kinase</keyword>
<evidence type="ECO:0000313" key="17">
    <source>
        <dbReference type="Proteomes" id="UP000807504"/>
    </source>
</evidence>
<evidence type="ECO:0000256" key="11">
    <source>
        <dbReference type="RuleBase" id="RU364109"/>
    </source>
</evidence>
<dbReference type="InterPro" id="IPR026683">
    <property type="entry name" value="TOR_cat"/>
</dbReference>
<dbReference type="Pfam" id="PF00454">
    <property type="entry name" value="PI3_PI4_kinase"/>
    <property type="match status" value="1"/>
</dbReference>
<dbReference type="Pfam" id="PF08771">
    <property type="entry name" value="FRB_dom"/>
    <property type="match status" value="1"/>
</dbReference>
<dbReference type="Gene3D" id="1.10.1070.11">
    <property type="entry name" value="Phosphatidylinositol 3-/4-kinase, catalytic domain"/>
    <property type="match status" value="1"/>
</dbReference>
<reference evidence="16" key="1">
    <citation type="journal article" date="2020" name="bioRxiv">
        <title>Chromosome-level reference genome of the European wasp spider Argiope bruennichi: a resource for studies on range expansion and evolutionary adaptation.</title>
        <authorList>
            <person name="Sheffer M.M."/>
            <person name="Hoppe A."/>
            <person name="Krehenwinkel H."/>
            <person name="Uhl G."/>
            <person name="Kuss A.W."/>
            <person name="Jensen L."/>
            <person name="Jensen C."/>
            <person name="Gillespie R.G."/>
            <person name="Hoff K.J."/>
            <person name="Prost S."/>
        </authorList>
    </citation>
    <scope>NUCLEOTIDE SEQUENCE</scope>
</reference>
<dbReference type="GO" id="GO:0005737">
    <property type="term" value="C:cytoplasm"/>
    <property type="evidence" value="ECO:0007669"/>
    <property type="project" value="TreeGrafter"/>
</dbReference>
<name>A0A8T0FRK4_ARGBR</name>
<accession>A0A8T0FRK4</accession>
<evidence type="ECO:0000256" key="2">
    <source>
        <dbReference type="ARBA" id="ARBA00022679"/>
    </source>
</evidence>
<organism evidence="16 17">
    <name type="scientific">Argiope bruennichi</name>
    <name type="common">Wasp spider</name>
    <name type="synonym">Aranea bruennichi</name>
    <dbReference type="NCBI Taxonomy" id="94029"/>
    <lineage>
        <taxon>Eukaryota</taxon>
        <taxon>Metazoa</taxon>
        <taxon>Ecdysozoa</taxon>
        <taxon>Arthropoda</taxon>
        <taxon>Chelicerata</taxon>
        <taxon>Arachnida</taxon>
        <taxon>Araneae</taxon>
        <taxon>Araneomorphae</taxon>
        <taxon>Entelegynae</taxon>
        <taxon>Araneoidea</taxon>
        <taxon>Araneidae</taxon>
        <taxon>Argiope</taxon>
    </lineage>
</organism>
<gene>
    <name evidence="16" type="ORF">HNY73_004933</name>
</gene>
<evidence type="ECO:0000259" key="13">
    <source>
        <dbReference type="PROSITE" id="PS50290"/>
    </source>
</evidence>
<keyword evidence="2 11" id="KW-0808">Transferase</keyword>
<dbReference type="SMART" id="SM01346">
    <property type="entry name" value="DUF3385"/>
    <property type="match status" value="1"/>
</dbReference>
<dbReference type="GO" id="GO:0045930">
    <property type="term" value="P:negative regulation of mitotic cell cycle"/>
    <property type="evidence" value="ECO:0007669"/>
    <property type="project" value="UniProtKB-ARBA"/>
</dbReference>
<dbReference type="PROSITE" id="PS00915">
    <property type="entry name" value="PI3_4_KINASE_1"/>
    <property type="match status" value="1"/>
</dbReference>
<dbReference type="Gene3D" id="3.30.1010.10">
    <property type="entry name" value="Phosphatidylinositol 3-kinase Catalytic Subunit, Chain A, domain 4"/>
    <property type="match status" value="1"/>
</dbReference>
<dbReference type="InterPro" id="IPR011990">
    <property type="entry name" value="TPR-like_helical_dom_sf"/>
</dbReference>
<dbReference type="GO" id="GO:0051240">
    <property type="term" value="P:positive regulation of multicellular organismal process"/>
    <property type="evidence" value="ECO:0007669"/>
    <property type="project" value="UniProtKB-ARBA"/>
</dbReference>
<dbReference type="PROSITE" id="PS51189">
    <property type="entry name" value="FAT"/>
    <property type="match status" value="1"/>
</dbReference>
<dbReference type="PANTHER" id="PTHR11139">
    <property type="entry name" value="ATAXIA TELANGIECTASIA MUTATED ATM -RELATED"/>
    <property type="match status" value="1"/>
</dbReference>
<dbReference type="InterPro" id="IPR011009">
    <property type="entry name" value="Kinase-like_dom_sf"/>
</dbReference>
<dbReference type="EMBL" id="JABXBU010000003">
    <property type="protein sequence ID" value="KAF8793456.1"/>
    <property type="molecule type" value="Genomic_DNA"/>
</dbReference>
<dbReference type="GO" id="GO:0038202">
    <property type="term" value="P:TORC1 signaling"/>
    <property type="evidence" value="ECO:0007669"/>
    <property type="project" value="TreeGrafter"/>
</dbReference>
<feature type="domain" description="FAT" evidence="14">
    <location>
        <begin position="1399"/>
        <end position="1971"/>
    </location>
</feature>
<reference evidence="16" key="2">
    <citation type="submission" date="2020-06" db="EMBL/GenBank/DDBJ databases">
        <authorList>
            <person name="Sheffer M."/>
        </authorList>
    </citation>
    <scope>NUCLEOTIDE SEQUENCE</scope>
</reference>
<evidence type="ECO:0000256" key="10">
    <source>
        <dbReference type="ARBA" id="ARBA00048679"/>
    </source>
</evidence>
<evidence type="ECO:0000256" key="12">
    <source>
        <dbReference type="SAM" id="MobiDB-lite"/>
    </source>
</evidence>
<evidence type="ECO:0000256" key="9">
    <source>
        <dbReference type="ARBA" id="ARBA00047899"/>
    </source>
</evidence>
<evidence type="ECO:0000256" key="1">
    <source>
        <dbReference type="ARBA" id="ARBA00011031"/>
    </source>
</evidence>
<dbReference type="InterPro" id="IPR016024">
    <property type="entry name" value="ARM-type_fold"/>
</dbReference>
<evidence type="ECO:0000259" key="15">
    <source>
        <dbReference type="PROSITE" id="PS51190"/>
    </source>
</evidence>
<evidence type="ECO:0000256" key="7">
    <source>
        <dbReference type="ARBA" id="ARBA00022840"/>
    </source>
</evidence>
<dbReference type="InterPro" id="IPR014009">
    <property type="entry name" value="PIK_FAT"/>
</dbReference>
<dbReference type="GO" id="GO:0045787">
    <property type="term" value="P:positive regulation of cell cycle"/>
    <property type="evidence" value="ECO:0007669"/>
    <property type="project" value="UniProtKB-ARBA"/>
</dbReference>
<dbReference type="Pfam" id="PF02259">
    <property type="entry name" value="FAT"/>
    <property type="match status" value="1"/>
</dbReference>
<dbReference type="PANTHER" id="PTHR11139:SF9">
    <property type="entry name" value="SERINE_THREONINE-PROTEIN KINASE MTOR"/>
    <property type="match status" value="1"/>
</dbReference>
<dbReference type="InterPro" id="IPR036738">
    <property type="entry name" value="FRB_sf"/>
</dbReference>
<dbReference type="Pfam" id="PF11865">
    <property type="entry name" value="mTOR_dom"/>
    <property type="match status" value="1"/>
</dbReference>
<dbReference type="InterPro" id="IPR003151">
    <property type="entry name" value="PIK-rel_kinase_FAT"/>
</dbReference>
<keyword evidence="17" id="KW-1185">Reference proteome</keyword>
<dbReference type="GO" id="GO:0045893">
    <property type="term" value="P:positive regulation of DNA-templated transcription"/>
    <property type="evidence" value="ECO:0007669"/>
    <property type="project" value="UniProtKB-ARBA"/>
</dbReference>
<dbReference type="Gene3D" id="1.25.10.10">
    <property type="entry name" value="Leucine-rich Repeat Variant"/>
    <property type="match status" value="4"/>
</dbReference>
<keyword evidence="7 11" id="KW-0067">ATP-binding</keyword>
<dbReference type="GO" id="GO:0008361">
    <property type="term" value="P:regulation of cell size"/>
    <property type="evidence" value="ECO:0007669"/>
    <property type="project" value="UniProtKB-ARBA"/>
</dbReference>
<dbReference type="GO" id="GO:0031931">
    <property type="term" value="C:TORC1 complex"/>
    <property type="evidence" value="ECO:0007669"/>
    <property type="project" value="UniProtKB-ARBA"/>
</dbReference>
<dbReference type="InterPro" id="IPR009076">
    <property type="entry name" value="FRB_dom"/>
</dbReference>
<dbReference type="PROSITE" id="PS51190">
    <property type="entry name" value="FATC"/>
    <property type="match status" value="1"/>
</dbReference>
<dbReference type="GO" id="GO:0044877">
    <property type="term" value="F:protein-containing complex binding"/>
    <property type="evidence" value="ECO:0007669"/>
    <property type="project" value="InterPro"/>
</dbReference>
<dbReference type="Gene3D" id="1.25.40.10">
    <property type="entry name" value="Tetratricopeptide repeat domain"/>
    <property type="match status" value="1"/>
</dbReference>
<evidence type="ECO:0000259" key="14">
    <source>
        <dbReference type="PROSITE" id="PS51189"/>
    </source>
</evidence>
<dbReference type="SMART" id="SM01345">
    <property type="entry name" value="Rapamycin_bind"/>
    <property type="match status" value="1"/>
</dbReference>
<dbReference type="Pfam" id="PF23593">
    <property type="entry name" value="HEAT_ATR"/>
    <property type="match status" value="1"/>
</dbReference>
<dbReference type="SUPFAM" id="SSF56112">
    <property type="entry name" value="Protein kinase-like (PK-like)"/>
    <property type="match status" value="1"/>
</dbReference>
<feature type="domain" description="PI3K/PI4K catalytic" evidence="13">
    <location>
        <begin position="2145"/>
        <end position="2459"/>
    </location>
</feature>
<evidence type="ECO:0000313" key="16">
    <source>
        <dbReference type="EMBL" id="KAF8793456.1"/>
    </source>
</evidence>
<keyword evidence="6" id="KW-0802">TPR repeat</keyword>
<keyword evidence="8" id="KW-0131">Cell cycle</keyword>
<dbReference type="SMART" id="SM00146">
    <property type="entry name" value="PI3Kc"/>
    <property type="match status" value="1"/>
</dbReference>
<dbReference type="InterPro" id="IPR050517">
    <property type="entry name" value="DDR_Repair_Kinase"/>
</dbReference>
<dbReference type="InterPro" id="IPR057564">
    <property type="entry name" value="HEAT_ATR"/>
</dbReference>
<dbReference type="GO" id="GO:0010605">
    <property type="term" value="P:negative regulation of macromolecule metabolic process"/>
    <property type="evidence" value="ECO:0007669"/>
    <property type="project" value="UniProtKB-ARBA"/>
</dbReference>
<evidence type="ECO:0000256" key="5">
    <source>
        <dbReference type="ARBA" id="ARBA00022777"/>
    </source>
</evidence>
<dbReference type="InterPro" id="IPR018936">
    <property type="entry name" value="PI3/4_kinase_CS"/>
</dbReference>
<protein>
    <recommendedName>
        <fullName evidence="11">Serine/threonine-protein kinase TOR</fullName>
        <ecNumber evidence="11">2.7.11.1</ecNumber>
    </recommendedName>
</protein>
<dbReference type="EC" id="2.7.11.1" evidence="11"/>
<dbReference type="SUPFAM" id="SSF47212">
    <property type="entry name" value="FKBP12-rapamycin-binding domain of FKBP-rapamycin-associated protein (FRAP)"/>
    <property type="match status" value="1"/>
</dbReference>
<dbReference type="GO" id="GO:0051094">
    <property type="term" value="P:positive regulation of developmental process"/>
    <property type="evidence" value="ECO:0007669"/>
    <property type="project" value="UniProtKB-ARBA"/>
</dbReference>
<evidence type="ECO:0000256" key="8">
    <source>
        <dbReference type="ARBA" id="ARBA00023306"/>
    </source>
</evidence>
<dbReference type="FunFam" id="1.20.120.150:FF:000001">
    <property type="entry name" value="Serine/threonine-protein kinase TOR"/>
    <property type="match status" value="1"/>
</dbReference>
<dbReference type="PROSITE" id="PS50290">
    <property type="entry name" value="PI3_4_KINASE_3"/>
    <property type="match status" value="1"/>
</dbReference>
<dbReference type="GO" id="GO:0051896">
    <property type="term" value="P:regulation of phosphatidylinositol 3-kinase/protein kinase B signal transduction"/>
    <property type="evidence" value="ECO:0007669"/>
    <property type="project" value="UniProtKB-ARBA"/>
</dbReference>
<comment type="similarity">
    <text evidence="1 11">Belongs to the PI3/PI4-kinase family.</text>
</comment>
<evidence type="ECO:0000256" key="3">
    <source>
        <dbReference type="ARBA" id="ARBA00022737"/>
    </source>
</evidence>
<feature type="region of interest" description="Disordered" evidence="12">
    <location>
        <begin position="2451"/>
        <end position="2472"/>
    </location>
</feature>
<dbReference type="Gene3D" id="1.20.120.150">
    <property type="entry name" value="FKBP12-rapamycin binding domain"/>
    <property type="match status" value="1"/>
</dbReference>
<dbReference type="GO" id="GO:0004674">
    <property type="term" value="F:protein serine/threonine kinase activity"/>
    <property type="evidence" value="ECO:0007669"/>
    <property type="project" value="UniProtKB-KW"/>
</dbReference>
<dbReference type="Proteomes" id="UP000807504">
    <property type="component" value="Unassembled WGS sequence"/>
</dbReference>
<comment type="catalytic activity">
    <reaction evidence="10">
        <text>L-seryl-[protein] + ATP = O-phospho-L-seryl-[protein] + ADP + H(+)</text>
        <dbReference type="Rhea" id="RHEA:17989"/>
        <dbReference type="Rhea" id="RHEA-COMP:9863"/>
        <dbReference type="Rhea" id="RHEA-COMP:11604"/>
        <dbReference type="ChEBI" id="CHEBI:15378"/>
        <dbReference type="ChEBI" id="CHEBI:29999"/>
        <dbReference type="ChEBI" id="CHEBI:30616"/>
        <dbReference type="ChEBI" id="CHEBI:83421"/>
        <dbReference type="ChEBI" id="CHEBI:456216"/>
        <dbReference type="EC" id="2.7.11.1"/>
    </reaction>
</comment>
<keyword evidence="3" id="KW-0677">Repeat</keyword>
<keyword evidence="4 11" id="KW-0547">Nucleotide-binding</keyword>
<evidence type="ECO:0000256" key="4">
    <source>
        <dbReference type="ARBA" id="ARBA00022741"/>
    </source>
</evidence>
<feature type="domain" description="FATC" evidence="15">
    <location>
        <begin position="2500"/>
        <end position="2532"/>
    </location>
</feature>
<dbReference type="SUPFAM" id="SSF48371">
    <property type="entry name" value="ARM repeat"/>
    <property type="match status" value="1"/>
</dbReference>
<keyword evidence="11" id="KW-0723">Serine/threonine-protein kinase</keyword>
<evidence type="ECO:0000256" key="6">
    <source>
        <dbReference type="ARBA" id="ARBA00022803"/>
    </source>
</evidence>
<dbReference type="FunFam" id="3.30.1010.10:FF:000004">
    <property type="entry name" value="Serine/threonine-protein kinase TOR"/>
    <property type="match status" value="1"/>
</dbReference>
<sequence>MYSASSQTITFSEIIDKISNLQNELQELQDSPVKFKMTASTVMQQFVSGLKSKNEDIRFRTTRDLHHYVTTELREMSIEDVSAFLDEFNHHIFEMVSSSDVNDRKGGTLAIVCLLGINVGNTATRTSRFVNYLRNLLPSTDTGVMELAAYAIGRLALVSGTYTAEYVEFEAKRAFEWLSGDRHESKRHAAVLVLRELAVSTPTFFFQQVQQFFDCIFNATCDPKPSIRESAAAALRAALVVTAQRETKETQKTFCYKAIYEVAVKGFNEAVKEKGVMRDDKIHGSLLVINELLRCSNSEGEMTRQELEDIIQQQATHEAHGNRYTFLKELGQGSLTRSFRALHQLHHNSQGNSQKGIGLSAVVRYHKALGTYPGDLMPSRRTQICESNTCKQLMNEHFDTVCQQVLRYKSIKNVHIQQTLLNILPRLAAFQTKRFVSSYLSETMAYLLGCLKRDRERYNSFNAVGLLAVAVKLEIKPYVPKIMDVIRSSLPSKDATIRKKAPQMEPAVFTCISMLGRAVGHTIMQDIRELLEPMMATGLSPALTASLRELASQIPQLKKDIQEGLLKMLSVVLMRRSLRHPGMPKHLANQAPSLGLHQSLLDASDVASITLALKTLGSFDFQGRSLMLFVRYCAENYLSSEVKEIRLEAVRTCCKLLSPAIQGMKASGRYSPHIMGTVQEVLAKLLVVGVTDSDQNVRYSVLASLDEKFDPHLAQSENLSALFIALNDEMFEIRELALCSLGRLSSVNPAYVMPALRKELIQILTELEHSGIGRNKEQSAKMLGHLSANAPRLIRPYMEPVLNVLISKLRDPDPNPGVTIAFLAGVGELAQVSGIEMRKWLHQLMPIVLDMMQDSSSLPKREVALWTLGQMIESTGYVIEPYEKYPNLLELLLNFLKTEQSATIRREAIRVLGLLGALDPFKYKVNLGLIDQSGESSGVMSIGNTANENQEMSASEMLVNMSGTLDDFYPQIAIVTLMKIIREPLLHQHHSMAVHAITFLFKSMGVSAVPYLQQVMPSFINVMKTADGTFREFLFQQLCQIISIVKLHIRNYLDDIFNLVKEFWTPQSQMQSTIILLIEQVVIALGAEFKIYLPQLIHNILKVFIHDTSKERVITVKLLVALQKFGNNLDDYLHLLIPPIVKLFDSSDIPLSVQKCALETIDYLSETLDFSEFASRILQPLVRNLDTVPDLRSTAMDTLCSVVIQLGKKYQIFIPMVHKVLTKHRINHQRYDVLISRIIKGTAAEETDDPLMYAKKKNKSPDADISATSSDVGNPRRKLPINVFNLQRAWASTRRVSRDDWLEWLKRMSVVLLKESPSPALRSCCALAESYDQLLKDMFNAIFLSCWSELQEKQQAELAESLQLALTTQNIPEITQTLLNLAEFMEHCEKGPLPLKSTLLGEKAMECRAYAKALHYKEDEFHKGPTSEILETLISINNKLHQPEAAAGVLEYAMKNHGAELKVKERWYEKLHKWDKALAAYQQAREQRPDDMELIMGQMRCLEVLGEWGQLYQLSTETWPTVEDSVKTKMAPIAAAAAWGLGHWESMEEYTRVIPRATTDSAFYQAILSIHRSDFHAAQQFIDKARDLLDTELTALAGESYSRAYGAMVHVQMFSELEEVIQYKLIPERREAIKQKWWDRLQGCQRIVEDWQKIMQVHSLVVSPQEDMRSWLKYASLCRRAGRLAMSNRTLVMLLGADPSTNPDVALPCIHPQVTFAYIKHMWKSNQKENAFNQLLNFVNVSLVSQEFRNMNNGGLSPEITKLLSRCYLKLGEWEENLHGINEISIPQILQFYSQAMDKDRNWYKVAHAWAYMNYEAALFYKNQEQQKHMQENQMGSGEGMDLYNSLSQDPPSLGSIKIASSAEYVKIYAVPAVRGFFHSIALSYGNSLQDTLRLLTLWFDYGHMHEVNKAVIDGLKTVPIETWLQVIPQLIARIDTPRQPVGEVIHQLLMDIGKRHPQALIYPLTVAAKSTVPSRNIAANKVLGSMMKHSGVLVEQAKMVSEELIRVAILWHELWHEGLEEASRLYFGERNVKGMFAALEPLHALIERGPQTLKETSFTQAYGRELQDAQEWCKKYQRSGNVKDLTQAWDTYYHVFRRVAKQLPQLTSLELHYVSPKLLECQDLELAVPGTYNPNKPIIRISKVESSLQVITSKQRPRKLSIKGSNGKDFMFLLKGHEDLRQDERVMQLFGLVNTLLIKDPETSRRNITIQRYSVIPLSTNSGLIGWVPHCDTLHTLIRDYREKKKILLNIEHRIMLRMAPDYDHLTLMQKVEVFEHALKNTNGDDLAKLLWLKSPSSEVWFDRRTNFTRSLAVMSMVGYVLGLGDRHPSNLMLDRLSGKILHIDFGDCFEVAMTREKFPEKIPFRLTRMLIHAMEVTGIEGTYRKTCQKVMKVLRDNKDSLMAVLEAFVYDPLLNWRLMDAQPKGKHSKVRSESSSSIHDQNDMLQEVDVQSQTDSKKPDAVLPDSGFNKPEALNEKAVQIINRVRDKLTGRDFDPDKVLEVDEQVDLLIKQATSHENLCQSYIGWCPFW</sequence>